<gene>
    <name evidence="2" type="ORF">MTR67_017495</name>
</gene>
<dbReference type="EMBL" id="CP133615">
    <property type="protein sequence ID" value="WMV24110.1"/>
    <property type="molecule type" value="Genomic_DNA"/>
</dbReference>
<protein>
    <submittedName>
        <fullName evidence="2">Uncharacterized protein</fullName>
    </submittedName>
</protein>
<evidence type="ECO:0000313" key="2">
    <source>
        <dbReference type="EMBL" id="WMV24110.1"/>
    </source>
</evidence>
<accession>A0AAF0QKK8</accession>
<organism evidence="2 3">
    <name type="scientific">Solanum verrucosum</name>
    <dbReference type="NCBI Taxonomy" id="315347"/>
    <lineage>
        <taxon>Eukaryota</taxon>
        <taxon>Viridiplantae</taxon>
        <taxon>Streptophyta</taxon>
        <taxon>Embryophyta</taxon>
        <taxon>Tracheophyta</taxon>
        <taxon>Spermatophyta</taxon>
        <taxon>Magnoliopsida</taxon>
        <taxon>eudicotyledons</taxon>
        <taxon>Gunneridae</taxon>
        <taxon>Pentapetalae</taxon>
        <taxon>asterids</taxon>
        <taxon>lamiids</taxon>
        <taxon>Solanales</taxon>
        <taxon>Solanaceae</taxon>
        <taxon>Solanoideae</taxon>
        <taxon>Solaneae</taxon>
        <taxon>Solanum</taxon>
    </lineage>
</organism>
<evidence type="ECO:0000313" key="3">
    <source>
        <dbReference type="Proteomes" id="UP001234989"/>
    </source>
</evidence>
<sequence>MNYVKSIHVKLAAVCTVVCASSCSESNPLVASHQWLMCGFSSDHVVLDFCC</sequence>
<keyword evidence="3" id="KW-1185">Reference proteome</keyword>
<feature type="signal peptide" evidence="1">
    <location>
        <begin position="1"/>
        <end position="20"/>
    </location>
</feature>
<dbReference type="Proteomes" id="UP001234989">
    <property type="component" value="Chromosome 4"/>
</dbReference>
<name>A0AAF0QKK8_SOLVR</name>
<evidence type="ECO:0000256" key="1">
    <source>
        <dbReference type="SAM" id="SignalP"/>
    </source>
</evidence>
<keyword evidence="1" id="KW-0732">Signal</keyword>
<feature type="chain" id="PRO_5041901249" evidence="1">
    <location>
        <begin position="21"/>
        <end position="51"/>
    </location>
</feature>
<proteinExistence type="predicted"/>
<dbReference type="AlphaFoldDB" id="A0AAF0QKK8"/>
<reference evidence="2" key="1">
    <citation type="submission" date="2023-08" db="EMBL/GenBank/DDBJ databases">
        <title>A de novo genome assembly of Solanum verrucosum Schlechtendal, a Mexican diploid species geographically isolated from the other diploid A-genome species in potato relatives.</title>
        <authorList>
            <person name="Hosaka K."/>
        </authorList>
    </citation>
    <scope>NUCLEOTIDE SEQUENCE</scope>
    <source>
        <tissue evidence="2">Young leaves</tissue>
    </source>
</reference>